<protein>
    <recommendedName>
        <fullName evidence="3">PRC-barrel domain-containing protein</fullName>
    </recommendedName>
</protein>
<sequence length="128" mass="14284">MTSTNDPAAYGTWDYRDTAINQDRDLVGYDVEATDGSIGKIDETSNEAGASHVVVDTGPWIFGTKRLIPAGAIESVDHERRVAYVAMTKEQIKSAPDYEREMWDEEARARHDTYYRDYINGGPGTGVY</sequence>
<proteinExistence type="predicted"/>
<evidence type="ECO:0000313" key="1">
    <source>
        <dbReference type="EMBL" id="GGF39724.1"/>
    </source>
</evidence>
<dbReference type="GO" id="GO:0019684">
    <property type="term" value="P:photosynthesis, light reaction"/>
    <property type="evidence" value="ECO:0007669"/>
    <property type="project" value="InterPro"/>
</dbReference>
<dbReference type="EMBL" id="BMEM01000001">
    <property type="protein sequence ID" value="GGF39724.1"/>
    <property type="molecule type" value="Genomic_DNA"/>
</dbReference>
<dbReference type="InterPro" id="IPR011033">
    <property type="entry name" value="PRC_barrel-like_sf"/>
</dbReference>
<evidence type="ECO:0008006" key="3">
    <source>
        <dbReference type="Google" id="ProtNLM"/>
    </source>
</evidence>
<comment type="caution">
    <text evidence="1">The sequence shown here is derived from an EMBL/GenBank/DDBJ whole genome shotgun (WGS) entry which is preliminary data.</text>
</comment>
<reference evidence="1" key="2">
    <citation type="submission" date="2020-09" db="EMBL/GenBank/DDBJ databases">
        <authorList>
            <person name="Sun Q."/>
            <person name="Zhou Y."/>
        </authorList>
    </citation>
    <scope>NUCLEOTIDE SEQUENCE</scope>
    <source>
        <strain evidence="1">CGMCC 1.12160</strain>
    </source>
</reference>
<dbReference type="Gene3D" id="3.90.50.10">
    <property type="entry name" value="Photosynthetic Reaction Center, subunit H, domain 2"/>
    <property type="match status" value="1"/>
</dbReference>
<organism evidence="1 2">
    <name type="scientific">Ornithinimicrobium tianjinense</name>
    <dbReference type="NCBI Taxonomy" id="1195761"/>
    <lineage>
        <taxon>Bacteria</taxon>
        <taxon>Bacillati</taxon>
        <taxon>Actinomycetota</taxon>
        <taxon>Actinomycetes</taxon>
        <taxon>Micrococcales</taxon>
        <taxon>Ornithinimicrobiaceae</taxon>
        <taxon>Ornithinimicrobium</taxon>
    </lineage>
</organism>
<dbReference type="RefSeq" id="WP_188427947.1">
    <property type="nucleotide sequence ID" value="NZ_BAABKH010000010.1"/>
</dbReference>
<accession>A0A917F2Y4</accession>
<gene>
    <name evidence="1" type="ORF">GCM10011366_04170</name>
</gene>
<evidence type="ECO:0000313" key="2">
    <source>
        <dbReference type="Proteomes" id="UP000605670"/>
    </source>
</evidence>
<dbReference type="GO" id="GO:0030077">
    <property type="term" value="C:plasma membrane light-harvesting complex"/>
    <property type="evidence" value="ECO:0007669"/>
    <property type="project" value="InterPro"/>
</dbReference>
<reference evidence="1" key="1">
    <citation type="journal article" date="2014" name="Int. J. Syst. Evol. Microbiol.">
        <title>Complete genome sequence of Corynebacterium casei LMG S-19264T (=DSM 44701T), isolated from a smear-ripened cheese.</title>
        <authorList>
            <consortium name="US DOE Joint Genome Institute (JGI-PGF)"/>
            <person name="Walter F."/>
            <person name="Albersmeier A."/>
            <person name="Kalinowski J."/>
            <person name="Ruckert C."/>
        </authorList>
    </citation>
    <scope>NUCLEOTIDE SEQUENCE</scope>
    <source>
        <strain evidence="1">CGMCC 1.12160</strain>
    </source>
</reference>
<dbReference type="InterPro" id="IPR014747">
    <property type="entry name" value="Bac_photo_RC_H_C"/>
</dbReference>
<dbReference type="Proteomes" id="UP000605670">
    <property type="component" value="Unassembled WGS sequence"/>
</dbReference>
<dbReference type="SUPFAM" id="SSF50346">
    <property type="entry name" value="PRC-barrel domain"/>
    <property type="match status" value="1"/>
</dbReference>
<dbReference type="AlphaFoldDB" id="A0A917F2Y4"/>
<name>A0A917F2Y4_9MICO</name>
<keyword evidence="2" id="KW-1185">Reference proteome</keyword>